<reference evidence="4 5" key="1">
    <citation type="submission" date="2020-12" db="EMBL/GenBank/DDBJ databases">
        <title>Concerted genomic and epigenomic changes stabilize Arabidopsis allopolyploids.</title>
        <authorList>
            <person name="Chen Z."/>
        </authorList>
    </citation>
    <scope>NUCLEOTIDE SEQUENCE [LARGE SCALE GENOMIC DNA]</scope>
    <source>
        <strain evidence="4">As9502</strain>
        <tissue evidence="4">Leaf</tissue>
    </source>
</reference>
<evidence type="ECO:0000256" key="3">
    <source>
        <dbReference type="SAM" id="Phobius"/>
    </source>
</evidence>
<comment type="caution">
    <text evidence="4">The sequence shown here is derived from an EMBL/GenBank/DDBJ whole genome shotgun (WGS) entry which is preliminary data.</text>
</comment>
<keyword evidence="5" id="KW-1185">Reference proteome</keyword>
<dbReference type="OrthoDB" id="687739at2759"/>
<protein>
    <submittedName>
        <fullName evidence="4">Uncharacterized protein</fullName>
    </submittedName>
</protein>
<keyword evidence="1" id="KW-0175">Coiled coil</keyword>
<sequence>MDGSGPRDGGALKPVILRVCVAIVLSATGLILARFVSRNEDNELTSSTSNPESSSSPSRRNDEEEKTESMDHHKQEILGLKSRFEELQRKEYEMKLHFERFCNLKDQEVMLMEHKNMLSLEKSQLDFFRKEVLAMEEEHKRGQDLVIVYLKLVGEIQDLSSENRLLEGKAKKLRRRSKQLYRVANEKSRRIIGVEKEFLKCVDELETKNYIVKELEGEVEDMKAYVDVLQEEKEELFMKFSNSTSEMVSLEDYRRVVEEYEELKKDYANGVKEVINLRWSNACLRHEVMRNRANLGEIEFSPNGNLQEMGLENDQADDALALMRVGDEQHEGYHNNHHHHHESSRRKRLMKKLKKWVEGNEKGKSKAEERCFGRHSLTVEPEEERIFHSRRSCSSV</sequence>
<gene>
    <name evidence="4" type="ORF">ISN44_As09g020980</name>
</gene>
<keyword evidence="3" id="KW-0812">Transmembrane</keyword>
<dbReference type="AlphaFoldDB" id="A0A8T2AJS8"/>
<keyword evidence="3" id="KW-1133">Transmembrane helix</keyword>
<evidence type="ECO:0000313" key="5">
    <source>
        <dbReference type="Proteomes" id="UP000694251"/>
    </source>
</evidence>
<proteinExistence type="predicted"/>
<evidence type="ECO:0000256" key="2">
    <source>
        <dbReference type="SAM" id="MobiDB-lite"/>
    </source>
</evidence>
<evidence type="ECO:0000256" key="1">
    <source>
        <dbReference type="SAM" id="Coils"/>
    </source>
</evidence>
<feature type="transmembrane region" description="Helical" evidence="3">
    <location>
        <begin position="15"/>
        <end position="36"/>
    </location>
</feature>
<feature type="region of interest" description="Disordered" evidence="2">
    <location>
        <begin position="41"/>
        <end position="75"/>
    </location>
</feature>
<organism evidence="4 5">
    <name type="scientific">Arabidopsis suecica</name>
    <name type="common">Swedish thale-cress</name>
    <name type="synonym">Cardaminopsis suecica</name>
    <dbReference type="NCBI Taxonomy" id="45249"/>
    <lineage>
        <taxon>Eukaryota</taxon>
        <taxon>Viridiplantae</taxon>
        <taxon>Streptophyta</taxon>
        <taxon>Embryophyta</taxon>
        <taxon>Tracheophyta</taxon>
        <taxon>Spermatophyta</taxon>
        <taxon>Magnoliopsida</taxon>
        <taxon>eudicotyledons</taxon>
        <taxon>Gunneridae</taxon>
        <taxon>Pentapetalae</taxon>
        <taxon>rosids</taxon>
        <taxon>malvids</taxon>
        <taxon>Brassicales</taxon>
        <taxon>Brassicaceae</taxon>
        <taxon>Camelineae</taxon>
        <taxon>Arabidopsis</taxon>
    </lineage>
</organism>
<accession>A0A8T2AJS8</accession>
<evidence type="ECO:0000313" key="4">
    <source>
        <dbReference type="EMBL" id="KAG7573850.1"/>
    </source>
</evidence>
<keyword evidence="3" id="KW-0472">Membrane</keyword>
<dbReference type="Proteomes" id="UP000694251">
    <property type="component" value="Chromosome 9"/>
</dbReference>
<name>A0A8T2AJS8_ARASU</name>
<feature type="coiled-coil region" evidence="1">
    <location>
        <begin position="212"/>
        <end position="270"/>
    </location>
</feature>
<feature type="compositionally biased region" description="Basic and acidic residues" evidence="2">
    <location>
        <begin position="59"/>
        <end position="75"/>
    </location>
</feature>
<feature type="compositionally biased region" description="Low complexity" evidence="2">
    <location>
        <begin position="45"/>
        <end position="58"/>
    </location>
</feature>
<dbReference type="EMBL" id="JAEFBJ010000009">
    <property type="protein sequence ID" value="KAG7573850.1"/>
    <property type="molecule type" value="Genomic_DNA"/>
</dbReference>